<accession>A0ABD0M480</accession>
<reference evidence="1 2" key="1">
    <citation type="journal article" date="2023" name="Sci. Data">
        <title>Genome assembly of the Korean intertidal mud-creeper Batillaria attramentaria.</title>
        <authorList>
            <person name="Patra A.K."/>
            <person name="Ho P.T."/>
            <person name="Jun S."/>
            <person name="Lee S.J."/>
            <person name="Kim Y."/>
            <person name="Won Y.J."/>
        </authorList>
    </citation>
    <scope>NUCLEOTIDE SEQUENCE [LARGE SCALE GENOMIC DNA]</scope>
    <source>
        <strain evidence="1">Wonlab-2016</strain>
    </source>
</reference>
<gene>
    <name evidence="1" type="ORF">BaRGS_00002066</name>
</gene>
<name>A0ABD0M480_9CAEN</name>
<protein>
    <submittedName>
        <fullName evidence="1">Uncharacterized protein</fullName>
    </submittedName>
</protein>
<dbReference type="AlphaFoldDB" id="A0ABD0M480"/>
<dbReference type="EMBL" id="JACVVK020000006">
    <property type="protein sequence ID" value="KAK7506591.1"/>
    <property type="molecule type" value="Genomic_DNA"/>
</dbReference>
<comment type="caution">
    <text evidence="1">The sequence shown here is derived from an EMBL/GenBank/DDBJ whole genome shotgun (WGS) entry which is preliminary data.</text>
</comment>
<sequence length="114" mass="12986">MPPNAFPVTSTTLHCPQRQHATLQCTCFSVPIESETILRFSHHLPLLNAFKMPFQFPVSTTILSQKATRKPQNTFFAVPIGSISLYDASPNHRPLQTEIKMERKHEMACVLRRP</sequence>
<organism evidence="1 2">
    <name type="scientific">Batillaria attramentaria</name>
    <dbReference type="NCBI Taxonomy" id="370345"/>
    <lineage>
        <taxon>Eukaryota</taxon>
        <taxon>Metazoa</taxon>
        <taxon>Spiralia</taxon>
        <taxon>Lophotrochozoa</taxon>
        <taxon>Mollusca</taxon>
        <taxon>Gastropoda</taxon>
        <taxon>Caenogastropoda</taxon>
        <taxon>Sorbeoconcha</taxon>
        <taxon>Cerithioidea</taxon>
        <taxon>Batillariidae</taxon>
        <taxon>Batillaria</taxon>
    </lineage>
</organism>
<keyword evidence="2" id="KW-1185">Reference proteome</keyword>
<evidence type="ECO:0000313" key="2">
    <source>
        <dbReference type="Proteomes" id="UP001519460"/>
    </source>
</evidence>
<proteinExistence type="predicted"/>
<evidence type="ECO:0000313" key="1">
    <source>
        <dbReference type="EMBL" id="KAK7506591.1"/>
    </source>
</evidence>
<dbReference type="Proteomes" id="UP001519460">
    <property type="component" value="Unassembled WGS sequence"/>
</dbReference>